<reference evidence="1" key="1">
    <citation type="submission" date="2023-03" db="EMBL/GenBank/DDBJ databases">
        <title>DFI Biobank Strains.</title>
        <authorList>
            <person name="Mostad J."/>
            <person name="Paddock L."/>
            <person name="Medina S."/>
            <person name="Waligurski E."/>
            <person name="Barat B."/>
            <person name="Smith R."/>
            <person name="Burgo V."/>
            <person name="Metcalfe C."/>
            <person name="Woodson C."/>
            <person name="Sundararajan A."/>
            <person name="Ramaswamy R."/>
            <person name="Lin H."/>
            <person name="Pamer E.G."/>
        </authorList>
    </citation>
    <scope>NUCLEOTIDE SEQUENCE</scope>
    <source>
        <strain evidence="1">DFI.9.5</strain>
    </source>
</reference>
<dbReference type="Proteomes" id="UP001221924">
    <property type="component" value="Unassembled WGS sequence"/>
</dbReference>
<name>A0AAW6M9I2_9BACE</name>
<evidence type="ECO:0000313" key="1">
    <source>
        <dbReference type="EMBL" id="MDE8697926.1"/>
    </source>
</evidence>
<evidence type="ECO:0000313" key="2">
    <source>
        <dbReference type="Proteomes" id="UP001221924"/>
    </source>
</evidence>
<comment type="caution">
    <text evidence="1">The sequence shown here is derived from an EMBL/GenBank/DDBJ whole genome shotgun (WGS) entry which is preliminary data.</text>
</comment>
<gene>
    <name evidence="1" type="ORF">PZH42_28220</name>
</gene>
<dbReference type="AlphaFoldDB" id="A0AAW6M9I2"/>
<accession>A0AAW6M9I2</accession>
<feature type="non-terminal residue" evidence="1">
    <location>
        <position position="1"/>
    </location>
</feature>
<feature type="non-terminal residue" evidence="1">
    <location>
        <position position="104"/>
    </location>
</feature>
<organism evidence="1 2">
    <name type="scientific">Bacteroides cellulosilyticus</name>
    <dbReference type="NCBI Taxonomy" id="246787"/>
    <lineage>
        <taxon>Bacteria</taxon>
        <taxon>Pseudomonadati</taxon>
        <taxon>Bacteroidota</taxon>
        <taxon>Bacteroidia</taxon>
        <taxon>Bacteroidales</taxon>
        <taxon>Bacteroidaceae</taxon>
        <taxon>Bacteroides</taxon>
    </lineage>
</organism>
<dbReference type="EMBL" id="JARFID010000455">
    <property type="protein sequence ID" value="MDE8697926.1"/>
    <property type="molecule type" value="Genomic_DNA"/>
</dbReference>
<protein>
    <submittedName>
        <fullName evidence="1">Uncharacterized protein</fullName>
    </submittedName>
</protein>
<proteinExistence type="predicted"/>
<sequence>PSKYNASWGKAHTGTFGGPGVGANMKHIVDNSGNVSWLIFTGADLLAKFKDVPPAEGEAYTFLTDPEACPWPTYHWYQEYAKVNYPRPDFTYQSHSDNGDGTFT</sequence>